<evidence type="ECO:0000313" key="3">
    <source>
        <dbReference type="EMBL" id="OWF44658.1"/>
    </source>
</evidence>
<keyword evidence="2" id="KW-0472">Membrane</keyword>
<organism evidence="3 4">
    <name type="scientific">Mizuhopecten yessoensis</name>
    <name type="common">Japanese scallop</name>
    <name type="synonym">Patinopecten yessoensis</name>
    <dbReference type="NCBI Taxonomy" id="6573"/>
    <lineage>
        <taxon>Eukaryota</taxon>
        <taxon>Metazoa</taxon>
        <taxon>Spiralia</taxon>
        <taxon>Lophotrochozoa</taxon>
        <taxon>Mollusca</taxon>
        <taxon>Bivalvia</taxon>
        <taxon>Autobranchia</taxon>
        <taxon>Pteriomorphia</taxon>
        <taxon>Pectinida</taxon>
        <taxon>Pectinoidea</taxon>
        <taxon>Pectinidae</taxon>
        <taxon>Mizuhopecten</taxon>
    </lineage>
</organism>
<feature type="compositionally biased region" description="Basic and acidic residues" evidence="1">
    <location>
        <begin position="163"/>
        <end position="183"/>
    </location>
</feature>
<proteinExistence type="predicted"/>
<reference evidence="3 4" key="1">
    <citation type="journal article" date="2017" name="Nat. Ecol. Evol.">
        <title>Scallop genome provides insights into evolution of bilaterian karyotype and development.</title>
        <authorList>
            <person name="Wang S."/>
            <person name="Zhang J."/>
            <person name="Jiao W."/>
            <person name="Li J."/>
            <person name="Xun X."/>
            <person name="Sun Y."/>
            <person name="Guo X."/>
            <person name="Huan P."/>
            <person name="Dong B."/>
            <person name="Zhang L."/>
            <person name="Hu X."/>
            <person name="Sun X."/>
            <person name="Wang J."/>
            <person name="Zhao C."/>
            <person name="Wang Y."/>
            <person name="Wang D."/>
            <person name="Huang X."/>
            <person name="Wang R."/>
            <person name="Lv J."/>
            <person name="Li Y."/>
            <person name="Zhang Z."/>
            <person name="Liu B."/>
            <person name="Lu W."/>
            <person name="Hui Y."/>
            <person name="Liang J."/>
            <person name="Zhou Z."/>
            <person name="Hou R."/>
            <person name="Li X."/>
            <person name="Liu Y."/>
            <person name="Li H."/>
            <person name="Ning X."/>
            <person name="Lin Y."/>
            <person name="Zhao L."/>
            <person name="Xing Q."/>
            <person name="Dou J."/>
            <person name="Li Y."/>
            <person name="Mao J."/>
            <person name="Guo H."/>
            <person name="Dou H."/>
            <person name="Li T."/>
            <person name="Mu C."/>
            <person name="Jiang W."/>
            <person name="Fu Q."/>
            <person name="Fu X."/>
            <person name="Miao Y."/>
            <person name="Liu J."/>
            <person name="Yu Q."/>
            <person name="Li R."/>
            <person name="Liao H."/>
            <person name="Li X."/>
            <person name="Kong Y."/>
            <person name="Jiang Z."/>
            <person name="Chourrout D."/>
            <person name="Li R."/>
            <person name="Bao Z."/>
        </authorList>
    </citation>
    <scope>NUCLEOTIDE SEQUENCE [LARGE SCALE GENOMIC DNA]</scope>
    <source>
        <strain evidence="3 4">PY_sf001</strain>
    </source>
</reference>
<evidence type="ECO:0000256" key="1">
    <source>
        <dbReference type="SAM" id="MobiDB-lite"/>
    </source>
</evidence>
<feature type="transmembrane region" description="Helical" evidence="2">
    <location>
        <begin position="25"/>
        <end position="47"/>
    </location>
</feature>
<evidence type="ECO:0000313" key="4">
    <source>
        <dbReference type="Proteomes" id="UP000242188"/>
    </source>
</evidence>
<accession>A0A210Q7E5</accession>
<evidence type="ECO:0000256" key="2">
    <source>
        <dbReference type="SAM" id="Phobius"/>
    </source>
</evidence>
<keyword evidence="4" id="KW-1185">Reference proteome</keyword>
<keyword evidence="2" id="KW-0812">Transmembrane</keyword>
<sequence length="183" mass="20415">MSLQGLPDQLWTNYETFVLNNRSGLYFGAALFALGFTTVIITGFVSLCRRTCGGNASTKKLSDNPRSSIDNPLYISSRECAISREQLVAAEDGFEDGHQIVDTIESAELNEEPTVIYENEQFFHTAKRTKSTEVENVIHPEEGGNRRSKYAYTQVIKQSTANAEEKKGKGHASDIDKRTKDIK</sequence>
<feature type="region of interest" description="Disordered" evidence="1">
    <location>
        <begin position="159"/>
        <end position="183"/>
    </location>
</feature>
<name>A0A210Q7E5_MIZYE</name>
<comment type="caution">
    <text evidence="3">The sequence shown here is derived from an EMBL/GenBank/DDBJ whole genome shotgun (WGS) entry which is preliminary data.</text>
</comment>
<dbReference type="AlphaFoldDB" id="A0A210Q7E5"/>
<dbReference type="OrthoDB" id="10532705at2759"/>
<gene>
    <name evidence="3" type="ORF">KP79_PYT20454</name>
</gene>
<dbReference type="Proteomes" id="UP000242188">
    <property type="component" value="Unassembled WGS sequence"/>
</dbReference>
<keyword evidence="2" id="KW-1133">Transmembrane helix</keyword>
<protein>
    <submittedName>
        <fullName evidence="3">Uncharacterized protein</fullName>
    </submittedName>
</protein>
<dbReference type="EMBL" id="NEDP02004706">
    <property type="protein sequence ID" value="OWF44658.1"/>
    <property type="molecule type" value="Genomic_DNA"/>
</dbReference>